<evidence type="ECO:0000313" key="2">
    <source>
        <dbReference type="EMBL" id="GAG30118.1"/>
    </source>
</evidence>
<accession>X0X0C5</accession>
<dbReference type="AlphaFoldDB" id="X0X0C5"/>
<feature type="non-terminal residue" evidence="2">
    <location>
        <position position="124"/>
    </location>
</feature>
<sequence>MFKVRKVRELISLILLVLSDISALLVSFLIAYFIRIQFLPAIVPGLTKQALSLTTHLRYGFLYGALVVIFVLTFEKLYTKRLSFWDEAQHLLKGIILSFILIMMIVFISREYTQYSRPVIITAG</sequence>
<organism evidence="2">
    <name type="scientific">marine sediment metagenome</name>
    <dbReference type="NCBI Taxonomy" id="412755"/>
    <lineage>
        <taxon>unclassified sequences</taxon>
        <taxon>metagenomes</taxon>
        <taxon>ecological metagenomes</taxon>
    </lineage>
</organism>
<feature type="transmembrane region" description="Helical" evidence="1">
    <location>
        <begin position="90"/>
        <end position="108"/>
    </location>
</feature>
<comment type="caution">
    <text evidence="2">The sequence shown here is derived from an EMBL/GenBank/DDBJ whole genome shotgun (WGS) entry which is preliminary data.</text>
</comment>
<dbReference type="EMBL" id="BARS01045196">
    <property type="protein sequence ID" value="GAG30118.1"/>
    <property type="molecule type" value="Genomic_DNA"/>
</dbReference>
<keyword evidence="1" id="KW-1133">Transmembrane helix</keyword>
<protein>
    <recommendedName>
        <fullName evidence="3">Undecaprenyl-phosphate glucose phosphotransferase</fullName>
    </recommendedName>
</protein>
<keyword evidence="1" id="KW-0812">Transmembrane</keyword>
<evidence type="ECO:0008006" key="3">
    <source>
        <dbReference type="Google" id="ProtNLM"/>
    </source>
</evidence>
<reference evidence="2" key="1">
    <citation type="journal article" date="2014" name="Front. Microbiol.">
        <title>High frequency of phylogenetically diverse reductive dehalogenase-homologous genes in deep subseafloor sedimentary metagenomes.</title>
        <authorList>
            <person name="Kawai M."/>
            <person name="Futagami T."/>
            <person name="Toyoda A."/>
            <person name="Takaki Y."/>
            <person name="Nishi S."/>
            <person name="Hori S."/>
            <person name="Arai W."/>
            <person name="Tsubouchi T."/>
            <person name="Morono Y."/>
            <person name="Uchiyama I."/>
            <person name="Ito T."/>
            <person name="Fujiyama A."/>
            <person name="Inagaki F."/>
            <person name="Takami H."/>
        </authorList>
    </citation>
    <scope>NUCLEOTIDE SEQUENCE</scope>
    <source>
        <strain evidence="2">Expedition CK06-06</strain>
    </source>
</reference>
<gene>
    <name evidence="2" type="ORF">S01H1_68164</name>
</gene>
<name>X0X0C5_9ZZZZ</name>
<proteinExistence type="predicted"/>
<feature type="transmembrane region" description="Helical" evidence="1">
    <location>
        <begin position="12"/>
        <end position="34"/>
    </location>
</feature>
<evidence type="ECO:0000256" key="1">
    <source>
        <dbReference type="SAM" id="Phobius"/>
    </source>
</evidence>
<keyword evidence="1" id="KW-0472">Membrane</keyword>
<feature type="transmembrane region" description="Helical" evidence="1">
    <location>
        <begin position="60"/>
        <end position="78"/>
    </location>
</feature>